<name>A0A512C1Z5_9HYPH</name>
<evidence type="ECO:0000313" key="1">
    <source>
        <dbReference type="EMBL" id="GEO18231.1"/>
    </source>
</evidence>
<sequence length="82" mass="9329">MLRNPLPSLDELAERNPGWLDAAVDDVEASLITGRSKSALATLRCRGGGPPFIKDGKCVRYIRRDLLEWLYERRVRNTSESR</sequence>
<reference evidence="1 2" key="1">
    <citation type="submission" date="2019-07" db="EMBL/GenBank/DDBJ databases">
        <title>Whole genome shotgun sequence of Microvirga aerophila NBRC 106136.</title>
        <authorList>
            <person name="Hosoyama A."/>
            <person name="Uohara A."/>
            <person name="Ohji S."/>
            <person name="Ichikawa N."/>
        </authorList>
    </citation>
    <scope>NUCLEOTIDE SEQUENCE [LARGE SCALE GENOMIC DNA]</scope>
    <source>
        <strain evidence="1 2">NBRC 106136</strain>
    </source>
</reference>
<accession>A0A512C1Z5</accession>
<keyword evidence="2" id="KW-1185">Reference proteome</keyword>
<comment type="caution">
    <text evidence="1">The sequence shown here is derived from an EMBL/GenBank/DDBJ whole genome shotgun (WGS) entry which is preliminary data.</text>
</comment>
<evidence type="ECO:0008006" key="3">
    <source>
        <dbReference type="Google" id="ProtNLM"/>
    </source>
</evidence>
<dbReference type="Proteomes" id="UP000321085">
    <property type="component" value="Unassembled WGS sequence"/>
</dbReference>
<organism evidence="1 2">
    <name type="scientific">Microvirga aerophila</name>
    <dbReference type="NCBI Taxonomy" id="670291"/>
    <lineage>
        <taxon>Bacteria</taxon>
        <taxon>Pseudomonadati</taxon>
        <taxon>Pseudomonadota</taxon>
        <taxon>Alphaproteobacteria</taxon>
        <taxon>Hyphomicrobiales</taxon>
        <taxon>Methylobacteriaceae</taxon>
        <taxon>Microvirga</taxon>
    </lineage>
</organism>
<evidence type="ECO:0000313" key="2">
    <source>
        <dbReference type="Proteomes" id="UP000321085"/>
    </source>
</evidence>
<gene>
    <name evidence="1" type="ORF">MAE02_59270</name>
</gene>
<dbReference type="AlphaFoldDB" id="A0A512C1Z5"/>
<proteinExistence type="predicted"/>
<dbReference type="EMBL" id="BJYU01000169">
    <property type="protein sequence ID" value="GEO18231.1"/>
    <property type="molecule type" value="Genomic_DNA"/>
</dbReference>
<dbReference type="RefSeq" id="WP_147022917.1">
    <property type="nucleotide sequence ID" value="NZ_BJYU01000169.1"/>
</dbReference>
<protein>
    <recommendedName>
        <fullName evidence="3">Helix-turn-helix domain-containing protein</fullName>
    </recommendedName>
</protein>